<reference evidence="1 2" key="1">
    <citation type="journal article" date="2021" name="Elife">
        <title>Chloroplast acquisition without the gene transfer in kleptoplastic sea slugs, Plakobranchus ocellatus.</title>
        <authorList>
            <person name="Maeda T."/>
            <person name="Takahashi S."/>
            <person name="Yoshida T."/>
            <person name="Shimamura S."/>
            <person name="Takaki Y."/>
            <person name="Nagai Y."/>
            <person name="Toyoda A."/>
            <person name="Suzuki Y."/>
            <person name="Arimoto A."/>
            <person name="Ishii H."/>
            <person name="Satoh N."/>
            <person name="Nishiyama T."/>
            <person name="Hasebe M."/>
            <person name="Maruyama T."/>
            <person name="Minagawa J."/>
            <person name="Obokata J."/>
            <person name="Shigenobu S."/>
        </authorList>
    </citation>
    <scope>NUCLEOTIDE SEQUENCE [LARGE SCALE GENOMIC DNA]</scope>
</reference>
<dbReference type="AlphaFoldDB" id="A0AAV4B517"/>
<protein>
    <submittedName>
        <fullName evidence="1">Uncharacterized protein</fullName>
    </submittedName>
</protein>
<proteinExistence type="predicted"/>
<sequence>MIKRGVGIFSNRIASDDVINTSVYDRIFNATCKAFTSQLSSVAVTTETLVMPSPPAATAQILVSSQSQRPISVVATTTETPEVSGHQWF</sequence>
<comment type="caution">
    <text evidence="1">The sequence shown here is derived from an EMBL/GenBank/DDBJ whole genome shotgun (WGS) entry which is preliminary data.</text>
</comment>
<keyword evidence="2" id="KW-1185">Reference proteome</keyword>
<name>A0AAV4B517_9GAST</name>
<gene>
    <name evidence="1" type="ORF">PoB_004496600</name>
</gene>
<evidence type="ECO:0000313" key="1">
    <source>
        <dbReference type="EMBL" id="GFO18461.1"/>
    </source>
</evidence>
<evidence type="ECO:0000313" key="2">
    <source>
        <dbReference type="Proteomes" id="UP000735302"/>
    </source>
</evidence>
<accession>A0AAV4B517</accession>
<dbReference type="EMBL" id="BLXT01004960">
    <property type="protein sequence ID" value="GFO18461.1"/>
    <property type="molecule type" value="Genomic_DNA"/>
</dbReference>
<dbReference type="Proteomes" id="UP000735302">
    <property type="component" value="Unassembled WGS sequence"/>
</dbReference>
<organism evidence="1 2">
    <name type="scientific">Plakobranchus ocellatus</name>
    <dbReference type="NCBI Taxonomy" id="259542"/>
    <lineage>
        <taxon>Eukaryota</taxon>
        <taxon>Metazoa</taxon>
        <taxon>Spiralia</taxon>
        <taxon>Lophotrochozoa</taxon>
        <taxon>Mollusca</taxon>
        <taxon>Gastropoda</taxon>
        <taxon>Heterobranchia</taxon>
        <taxon>Euthyneura</taxon>
        <taxon>Panpulmonata</taxon>
        <taxon>Sacoglossa</taxon>
        <taxon>Placobranchoidea</taxon>
        <taxon>Plakobranchidae</taxon>
        <taxon>Plakobranchus</taxon>
    </lineage>
</organism>